<reference evidence="1" key="2">
    <citation type="journal article" date="2015" name="Data Brief">
        <title>Shoot transcriptome of the giant reed, Arundo donax.</title>
        <authorList>
            <person name="Barrero R.A."/>
            <person name="Guerrero F.D."/>
            <person name="Moolhuijzen P."/>
            <person name="Goolsby J.A."/>
            <person name="Tidwell J."/>
            <person name="Bellgard S.E."/>
            <person name="Bellgard M.I."/>
        </authorList>
    </citation>
    <scope>NUCLEOTIDE SEQUENCE</scope>
    <source>
        <tissue evidence="1">Shoot tissue taken approximately 20 cm above the soil surface</tissue>
    </source>
</reference>
<evidence type="ECO:0000313" key="1">
    <source>
        <dbReference type="EMBL" id="JAD60369.1"/>
    </source>
</evidence>
<dbReference type="EMBL" id="GBRH01237526">
    <property type="protein sequence ID" value="JAD60369.1"/>
    <property type="molecule type" value="Transcribed_RNA"/>
</dbReference>
<accession>A0A0A9B8Q1</accession>
<reference evidence="1" key="1">
    <citation type="submission" date="2014-09" db="EMBL/GenBank/DDBJ databases">
        <authorList>
            <person name="Magalhaes I.L.F."/>
            <person name="Oliveira U."/>
            <person name="Santos F.R."/>
            <person name="Vidigal T.H.D.A."/>
            <person name="Brescovit A.D."/>
            <person name="Santos A.J."/>
        </authorList>
    </citation>
    <scope>NUCLEOTIDE SEQUENCE</scope>
    <source>
        <tissue evidence="1">Shoot tissue taken approximately 20 cm above the soil surface</tissue>
    </source>
</reference>
<protein>
    <submittedName>
        <fullName evidence="1">Uncharacterized protein</fullName>
    </submittedName>
</protein>
<dbReference type="AlphaFoldDB" id="A0A0A9B8Q1"/>
<name>A0A0A9B8Q1_ARUDO</name>
<sequence>METSNTTFSRWLRTQGTCLSTSHDSGAAAWMTDQVSDLM</sequence>
<organism evidence="1">
    <name type="scientific">Arundo donax</name>
    <name type="common">Giant reed</name>
    <name type="synonym">Donax arundinaceus</name>
    <dbReference type="NCBI Taxonomy" id="35708"/>
    <lineage>
        <taxon>Eukaryota</taxon>
        <taxon>Viridiplantae</taxon>
        <taxon>Streptophyta</taxon>
        <taxon>Embryophyta</taxon>
        <taxon>Tracheophyta</taxon>
        <taxon>Spermatophyta</taxon>
        <taxon>Magnoliopsida</taxon>
        <taxon>Liliopsida</taxon>
        <taxon>Poales</taxon>
        <taxon>Poaceae</taxon>
        <taxon>PACMAD clade</taxon>
        <taxon>Arundinoideae</taxon>
        <taxon>Arundineae</taxon>
        <taxon>Arundo</taxon>
    </lineage>
</organism>
<proteinExistence type="predicted"/>